<protein>
    <submittedName>
        <fullName evidence="2">Uncharacterized protein</fullName>
    </submittedName>
</protein>
<dbReference type="EMBL" id="JAFBCV010000001">
    <property type="protein sequence ID" value="MBM7837174.1"/>
    <property type="molecule type" value="Genomic_DNA"/>
</dbReference>
<keyword evidence="1" id="KW-0472">Membrane</keyword>
<accession>A0ABS2SRN5</accession>
<gene>
    <name evidence="2" type="ORF">JOC54_000405</name>
</gene>
<keyword evidence="1" id="KW-1133">Transmembrane helix</keyword>
<sequence length="67" mass="7940">MLVKNRWLDGLLVFTFCFFFTYFLRFLIAGGDYPFSDKWGNHLAMATGLTIGFIIIPAFIKWRKKKR</sequence>
<name>A0ABS2SRN5_9BACI</name>
<reference evidence="2" key="1">
    <citation type="submission" date="2021-01" db="EMBL/GenBank/DDBJ databases">
        <title>Genomic Encyclopedia of Type Strains, Phase IV (KMG-IV): sequencing the most valuable type-strain genomes for metagenomic binning, comparative biology and taxonomic classification.</title>
        <authorList>
            <person name="Goeker M."/>
        </authorList>
    </citation>
    <scope>NUCLEOTIDE SEQUENCE</scope>
    <source>
        <strain evidence="2">DSM 21943</strain>
    </source>
</reference>
<keyword evidence="3" id="KW-1185">Reference proteome</keyword>
<evidence type="ECO:0000313" key="2">
    <source>
        <dbReference type="EMBL" id="MBM7837174.1"/>
    </source>
</evidence>
<evidence type="ECO:0000256" key="1">
    <source>
        <dbReference type="SAM" id="Phobius"/>
    </source>
</evidence>
<dbReference type="RefSeq" id="WP_204464037.1">
    <property type="nucleotide sequence ID" value="NZ_JAFBCV010000001.1"/>
</dbReference>
<proteinExistence type="predicted"/>
<organism evidence="2 3">
    <name type="scientific">Shouchella xiaoxiensis</name>
    <dbReference type="NCBI Taxonomy" id="766895"/>
    <lineage>
        <taxon>Bacteria</taxon>
        <taxon>Bacillati</taxon>
        <taxon>Bacillota</taxon>
        <taxon>Bacilli</taxon>
        <taxon>Bacillales</taxon>
        <taxon>Bacillaceae</taxon>
        <taxon>Shouchella</taxon>
    </lineage>
</organism>
<feature type="transmembrane region" description="Helical" evidence="1">
    <location>
        <begin position="40"/>
        <end position="60"/>
    </location>
</feature>
<keyword evidence="1" id="KW-0812">Transmembrane</keyword>
<evidence type="ECO:0000313" key="3">
    <source>
        <dbReference type="Proteomes" id="UP001179280"/>
    </source>
</evidence>
<comment type="caution">
    <text evidence="2">The sequence shown here is derived from an EMBL/GenBank/DDBJ whole genome shotgun (WGS) entry which is preliminary data.</text>
</comment>
<dbReference type="Proteomes" id="UP001179280">
    <property type="component" value="Unassembled WGS sequence"/>
</dbReference>
<feature type="transmembrane region" description="Helical" evidence="1">
    <location>
        <begin position="7"/>
        <end position="28"/>
    </location>
</feature>